<dbReference type="PROSITE" id="PS50222">
    <property type="entry name" value="EF_HAND_2"/>
    <property type="match status" value="1"/>
</dbReference>
<evidence type="ECO:0000313" key="3">
    <source>
        <dbReference type="Proteomes" id="UP000002281"/>
    </source>
</evidence>
<protein>
    <recommendedName>
        <fullName evidence="1">EF-hand domain-containing protein</fullName>
    </recommendedName>
</protein>
<dbReference type="FunFam" id="1.10.238.10:FF:000028">
    <property type="entry name" value="Putative calcium-binding mitochondrial carrier protein scamc-2"/>
    <property type="match status" value="1"/>
</dbReference>
<organism evidence="2 3">
    <name type="scientific">Equus caballus</name>
    <name type="common">Horse</name>
    <dbReference type="NCBI Taxonomy" id="9796"/>
    <lineage>
        <taxon>Eukaryota</taxon>
        <taxon>Metazoa</taxon>
        <taxon>Chordata</taxon>
        <taxon>Craniata</taxon>
        <taxon>Vertebrata</taxon>
        <taxon>Euteleostomi</taxon>
        <taxon>Mammalia</taxon>
        <taxon>Eutheria</taxon>
        <taxon>Laurasiatheria</taxon>
        <taxon>Perissodactyla</taxon>
        <taxon>Equidae</taxon>
        <taxon>Equus</taxon>
    </lineage>
</organism>
<dbReference type="SUPFAM" id="SSF57667">
    <property type="entry name" value="beta-beta-alpha zinc fingers"/>
    <property type="match status" value="1"/>
</dbReference>
<dbReference type="SUPFAM" id="SSF47473">
    <property type="entry name" value="EF-hand"/>
    <property type="match status" value="1"/>
</dbReference>
<proteinExistence type="predicted"/>
<dbReference type="InterPro" id="IPR002048">
    <property type="entry name" value="EF_hand_dom"/>
</dbReference>
<keyword evidence="3" id="KW-1185">Reference proteome</keyword>
<evidence type="ECO:0000313" key="2">
    <source>
        <dbReference type="Ensembl" id="ENSECAP00000067196.1"/>
    </source>
</evidence>
<reference evidence="2" key="2">
    <citation type="submission" date="2025-08" db="UniProtKB">
        <authorList>
            <consortium name="Ensembl"/>
        </authorList>
    </citation>
    <scope>IDENTIFICATION</scope>
    <source>
        <strain evidence="2">Thoroughbred</strain>
    </source>
</reference>
<dbReference type="Gene3D" id="1.10.238.10">
    <property type="entry name" value="EF-hand"/>
    <property type="match status" value="1"/>
</dbReference>
<name>A0A9L0RX76_HORSE</name>
<dbReference type="AlphaFoldDB" id="A0A9L0RX76"/>
<dbReference type="InterPro" id="IPR036236">
    <property type="entry name" value="Znf_C2H2_sf"/>
</dbReference>
<dbReference type="GO" id="GO:0005509">
    <property type="term" value="F:calcium ion binding"/>
    <property type="evidence" value="ECO:0007669"/>
    <property type="project" value="InterPro"/>
</dbReference>
<reference evidence="2 3" key="1">
    <citation type="journal article" date="2009" name="Science">
        <title>Genome sequence, comparative analysis, and population genetics of the domestic horse.</title>
        <authorList>
            <consortium name="Broad Institute Genome Sequencing Platform"/>
            <consortium name="Broad Institute Whole Genome Assembly Team"/>
            <person name="Wade C.M."/>
            <person name="Giulotto E."/>
            <person name="Sigurdsson S."/>
            <person name="Zoli M."/>
            <person name="Gnerre S."/>
            <person name="Imsland F."/>
            <person name="Lear T.L."/>
            <person name="Adelson D.L."/>
            <person name="Bailey E."/>
            <person name="Bellone R.R."/>
            <person name="Bloecker H."/>
            <person name="Distl O."/>
            <person name="Edgar R.C."/>
            <person name="Garber M."/>
            <person name="Leeb T."/>
            <person name="Mauceli E."/>
            <person name="MacLeod J.N."/>
            <person name="Penedo M.C.T."/>
            <person name="Raison J.M."/>
            <person name="Sharpe T."/>
            <person name="Vogel J."/>
            <person name="Andersson L."/>
            <person name="Antczak D.F."/>
            <person name="Biagi T."/>
            <person name="Binns M.M."/>
            <person name="Chowdhary B.P."/>
            <person name="Coleman S.J."/>
            <person name="Della Valle G."/>
            <person name="Fryc S."/>
            <person name="Guerin G."/>
            <person name="Hasegawa T."/>
            <person name="Hill E.W."/>
            <person name="Jurka J."/>
            <person name="Kiialainen A."/>
            <person name="Lindgren G."/>
            <person name="Liu J."/>
            <person name="Magnani E."/>
            <person name="Mickelson J.R."/>
            <person name="Murray J."/>
            <person name="Nergadze S.G."/>
            <person name="Onofrio R."/>
            <person name="Pedroni S."/>
            <person name="Piras M.F."/>
            <person name="Raudsepp T."/>
            <person name="Rocchi M."/>
            <person name="Roeed K.H."/>
            <person name="Ryder O.A."/>
            <person name="Searle S."/>
            <person name="Skow L."/>
            <person name="Swinburne J.E."/>
            <person name="Syvaenen A.C."/>
            <person name="Tozaki T."/>
            <person name="Valberg S.J."/>
            <person name="Vaudin M."/>
            <person name="White J.R."/>
            <person name="Zody M.C."/>
            <person name="Lander E.S."/>
            <person name="Lindblad-Toh K."/>
        </authorList>
    </citation>
    <scope>NUCLEOTIDE SEQUENCE [LARGE SCALE GENOMIC DNA]</scope>
    <source>
        <strain evidence="2 3">Thoroughbred</strain>
    </source>
</reference>
<accession>A0A9L0RX76</accession>
<feature type="domain" description="EF-hand" evidence="1">
    <location>
        <begin position="148"/>
        <end position="183"/>
    </location>
</feature>
<dbReference type="InterPro" id="IPR011992">
    <property type="entry name" value="EF-hand-dom_pair"/>
</dbReference>
<dbReference type="Ensembl" id="ENSECAT00000120701.1">
    <property type="protein sequence ID" value="ENSECAP00000067196.1"/>
    <property type="gene ID" value="ENSECAG00000056917.1"/>
</dbReference>
<evidence type="ECO:0000259" key="1">
    <source>
        <dbReference type="PROSITE" id="PS50222"/>
    </source>
</evidence>
<dbReference type="CDD" id="cd00051">
    <property type="entry name" value="EFh"/>
    <property type="match status" value="1"/>
</dbReference>
<reference evidence="2" key="3">
    <citation type="submission" date="2025-09" db="UniProtKB">
        <authorList>
            <consortium name="Ensembl"/>
        </authorList>
    </citation>
    <scope>IDENTIFICATION</scope>
    <source>
        <strain evidence="2">Thoroughbred</strain>
    </source>
</reference>
<sequence length="202" mass="22076">MEQGKKCPDCASVLLQLRECLLPAPNPVKTRSASSVTSAIMRANRNGTRPYTKEPKLGRSILTVVIVTRPSAMSSSSECASDSTTGPHLPLVAPVCWKCGKMFTSRSNLAKHDCIGPRDIEGENGGENKRVIETSEVIAALKSLGMNISESQAKKILQSIDSDGTMTVDWDEWKYYFLFHPATTVNEIARFWKHCTISDAGA</sequence>
<dbReference type="Proteomes" id="UP000002281">
    <property type="component" value="Chromosome 5"/>
</dbReference>